<feature type="region of interest" description="Disordered" evidence="1">
    <location>
        <begin position="225"/>
        <end position="250"/>
    </location>
</feature>
<evidence type="ECO:0000313" key="3">
    <source>
        <dbReference type="WBParaSite" id="PTRK_0001060500.1"/>
    </source>
</evidence>
<name>A0A0N4ZPZ8_PARTI</name>
<protein>
    <submittedName>
        <fullName evidence="3">ZM domain-containing protein</fullName>
    </submittedName>
</protein>
<keyword evidence="2" id="KW-1185">Reference proteome</keyword>
<evidence type="ECO:0000313" key="2">
    <source>
        <dbReference type="Proteomes" id="UP000038045"/>
    </source>
</evidence>
<dbReference type="Proteomes" id="UP000038045">
    <property type="component" value="Unplaced"/>
</dbReference>
<feature type="region of interest" description="Disordered" evidence="1">
    <location>
        <begin position="482"/>
        <end position="507"/>
    </location>
</feature>
<sequence>MYSPYAASCYVAQPYGLTSAYVGTPAYGTAVVGTPVVGTTVVSTPVDKRIDEVDDSLRDINLLLHSYNSIYDKKQNSQRYINNQQKISNFPSHQYSNTPISPTSENPLNTSIYETSNHISYSNNPYYNQHSTSYNQSYNNLENYQYPHSQQLFNKEHYQSPSNNNYFYLHQTAAPPVSTLNEPLISTSVDTSCLDDILIDSGMSKSSSHWKTSFNGIREKYNNGYFNDTDNTNSYNSSSNSLPRRKNDYPSFLSKSTSYHTYSTSKNLDTNKGLLQAAVERKAHEAPEMLSSSQGFNHTRRSGTDMGAFWLNTIRKTPINKQIMTAAERLEKLQEPAYVNSYHGGSDNKISTTRTFLSNTLPIKRSGTHSVAAKKSLFSSSPTDYGNNNSTRNRISSKSLNRNIIISTPHIDLSDLEDAVAQLTTKNDNINNYSNNNNNNLSKTFTTSSLTAGLHRFPTGDYNNINNNILNNIEKSNNLSPSKYLSSIHSPSPESGGTETSQLSTPIDLPHPKPKHNLREQIINASIQATPFINERQVSPSRMIFPITNTGQVANKISSYEKKASSPTPPNLTQLASQLNGNGMFPSNVDETSRSTSSSPCRSPVALSPKSTVFRTKPIIHIDNNYYNNTNQNGYQNKNFPQQPFNSNKQYDQTATFNIYQVCFSFYC</sequence>
<dbReference type="STRING" id="131310.A0A0N4ZPZ8"/>
<dbReference type="AlphaFoldDB" id="A0A0N4ZPZ8"/>
<organism evidence="2 3">
    <name type="scientific">Parastrongyloides trichosuri</name>
    <name type="common">Possum-specific nematode worm</name>
    <dbReference type="NCBI Taxonomy" id="131310"/>
    <lineage>
        <taxon>Eukaryota</taxon>
        <taxon>Metazoa</taxon>
        <taxon>Ecdysozoa</taxon>
        <taxon>Nematoda</taxon>
        <taxon>Chromadorea</taxon>
        <taxon>Rhabditida</taxon>
        <taxon>Tylenchina</taxon>
        <taxon>Panagrolaimomorpha</taxon>
        <taxon>Strongyloidoidea</taxon>
        <taxon>Strongyloididae</taxon>
        <taxon>Parastrongyloides</taxon>
    </lineage>
</organism>
<feature type="compositionally biased region" description="Low complexity" evidence="1">
    <location>
        <begin position="227"/>
        <end position="241"/>
    </location>
</feature>
<proteinExistence type="predicted"/>
<accession>A0A0N4ZPZ8</accession>
<reference evidence="3" key="1">
    <citation type="submission" date="2017-02" db="UniProtKB">
        <authorList>
            <consortium name="WormBaseParasite"/>
        </authorList>
    </citation>
    <scope>IDENTIFICATION</scope>
</reference>
<evidence type="ECO:0000256" key="1">
    <source>
        <dbReference type="SAM" id="MobiDB-lite"/>
    </source>
</evidence>
<dbReference type="WBParaSite" id="PTRK_0001060500.1">
    <property type="protein sequence ID" value="PTRK_0001060500.1"/>
    <property type="gene ID" value="PTRK_0001060500"/>
</dbReference>
<feature type="compositionally biased region" description="Polar residues" evidence="1">
    <location>
        <begin position="482"/>
        <end position="505"/>
    </location>
</feature>